<feature type="region of interest" description="Disordered" evidence="1">
    <location>
        <begin position="1"/>
        <end position="24"/>
    </location>
</feature>
<organism evidence="2 3">
    <name type="scientific">Sinosporangium siamense</name>
    <dbReference type="NCBI Taxonomy" id="1367973"/>
    <lineage>
        <taxon>Bacteria</taxon>
        <taxon>Bacillati</taxon>
        <taxon>Actinomycetota</taxon>
        <taxon>Actinomycetes</taxon>
        <taxon>Streptosporangiales</taxon>
        <taxon>Streptosporangiaceae</taxon>
        <taxon>Sinosporangium</taxon>
    </lineage>
</organism>
<sequence length="122" mass="13928">MYVDPPAPRPLQPGEDGPAPRSDPTVVWTFNPEYHRLVVLWQQVMPLLDELTASLDKALRAAKSQDTWDAPVAERYVQDMDEWHGRLARYRLAVLTAISDEAADTPRWVERKAELNAQTPYS</sequence>
<evidence type="ECO:0000313" key="3">
    <source>
        <dbReference type="Proteomes" id="UP000606172"/>
    </source>
</evidence>
<dbReference type="EMBL" id="BOOW01000009">
    <property type="protein sequence ID" value="GII91263.1"/>
    <property type="molecule type" value="Genomic_DNA"/>
</dbReference>
<gene>
    <name evidence="2" type="ORF">Ssi02_14940</name>
</gene>
<protein>
    <submittedName>
        <fullName evidence="2">Uncharacterized protein</fullName>
    </submittedName>
</protein>
<dbReference type="Proteomes" id="UP000606172">
    <property type="component" value="Unassembled WGS sequence"/>
</dbReference>
<evidence type="ECO:0000313" key="2">
    <source>
        <dbReference type="EMBL" id="GII91263.1"/>
    </source>
</evidence>
<dbReference type="RefSeq" id="WP_204022547.1">
    <property type="nucleotide sequence ID" value="NZ_BOOW01000009.1"/>
</dbReference>
<accession>A0A919V573</accession>
<comment type="caution">
    <text evidence="2">The sequence shown here is derived from an EMBL/GenBank/DDBJ whole genome shotgun (WGS) entry which is preliminary data.</text>
</comment>
<reference evidence="2" key="1">
    <citation type="submission" date="2021-01" db="EMBL/GenBank/DDBJ databases">
        <title>Whole genome shotgun sequence of Sinosporangium siamense NBRC 109515.</title>
        <authorList>
            <person name="Komaki H."/>
            <person name="Tamura T."/>
        </authorList>
    </citation>
    <scope>NUCLEOTIDE SEQUENCE</scope>
    <source>
        <strain evidence="2">NBRC 109515</strain>
    </source>
</reference>
<name>A0A919V573_9ACTN</name>
<evidence type="ECO:0000256" key="1">
    <source>
        <dbReference type="SAM" id="MobiDB-lite"/>
    </source>
</evidence>
<keyword evidence="3" id="KW-1185">Reference proteome</keyword>
<proteinExistence type="predicted"/>
<dbReference type="AlphaFoldDB" id="A0A919V573"/>
<feature type="compositionally biased region" description="Pro residues" evidence="1">
    <location>
        <begin position="1"/>
        <end position="11"/>
    </location>
</feature>